<dbReference type="EMBL" id="VSRR010001370">
    <property type="protein sequence ID" value="MPC24761.1"/>
    <property type="molecule type" value="Genomic_DNA"/>
</dbReference>
<accession>A0A5B7DT24</accession>
<feature type="compositionally biased region" description="Low complexity" evidence="1">
    <location>
        <begin position="93"/>
        <end position="104"/>
    </location>
</feature>
<evidence type="ECO:0000256" key="1">
    <source>
        <dbReference type="SAM" id="MobiDB-lite"/>
    </source>
</evidence>
<name>A0A5B7DT24_PORTR</name>
<comment type="caution">
    <text evidence="2">The sequence shown here is derived from an EMBL/GenBank/DDBJ whole genome shotgun (WGS) entry which is preliminary data.</text>
</comment>
<evidence type="ECO:0000313" key="2">
    <source>
        <dbReference type="EMBL" id="MPC24761.1"/>
    </source>
</evidence>
<feature type="region of interest" description="Disordered" evidence="1">
    <location>
        <begin position="1"/>
        <end position="43"/>
    </location>
</feature>
<dbReference type="AlphaFoldDB" id="A0A5B7DT24"/>
<feature type="region of interest" description="Disordered" evidence="1">
    <location>
        <begin position="80"/>
        <end position="118"/>
    </location>
</feature>
<evidence type="ECO:0000313" key="3">
    <source>
        <dbReference type="Proteomes" id="UP000324222"/>
    </source>
</evidence>
<sequence length="133" mass="14106">MQGSRAVTQGAGDPRWPLTSAGVARGRPQGSISFYTKKKQKPTEGKLRQICDLFQDIGWRGWGEVSGGLGVPCEAALCPSRPQRQHHTQGEVSSSHSHAAPASHGTTPGSQVTGHSHTLAWPSLGDSLCKIIN</sequence>
<reference evidence="2 3" key="1">
    <citation type="submission" date="2019-05" db="EMBL/GenBank/DDBJ databases">
        <title>Another draft genome of Portunus trituberculatus and its Hox gene families provides insights of decapod evolution.</title>
        <authorList>
            <person name="Jeong J.-H."/>
            <person name="Song I."/>
            <person name="Kim S."/>
            <person name="Choi T."/>
            <person name="Kim D."/>
            <person name="Ryu S."/>
            <person name="Kim W."/>
        </authorList>
    </citation>
    <scope>NUCLEOTIDE SEQUENCE [LARGE SCALE GENOMIC DNA]</scope>
    <source>
        <tissue evidence="2">Muscle</tissue>
    </source>
</reference>
<feature type="compositionally biased region" description="Polar residues" evidence="1">
    <location>
        <begin position="105"/>
        <end position="116"/>
    </location>
</feature>
<organism evidence="2 3">
    <name type="scientific">Portunus trituberculatus</name>
    <name type="common">Swimming crab</name>
    <name type="synonym">Neptunus trituberculatus</name>
    <dbReference type="NCBI Taxonomy" id="210409"/>
    <lineage>
        <taxon>Eukaryota</taxon>
        <taxon>Metazoa</taxon>
        <taxon>Ecdysozoa</taxon>
        <taxon>Arthropoda</taxon>
        <taxon>Crustacea</taxon>
        <taxon>Multicrustacea</taxon>
        <taxon>Malacostraca</taxon>
        <taxon>Eumalacostraca</taxon>
        <taxon>Eucarida</taxon>
        <taxon>Decapoda</taxon>
        <taxon>Pleocyemata</taxon>
        <taxon>Brachyura</taxon>
        <taxon>Eubrachyura</taxon>
        <taxon>Portunoidea</taxon>
        <taxon>Portunidae</taxon>
        <taxon>Portuninae</taxon>
        <taxon>Portunus</taxon>
    </lineage>
</organism>
<protein>
    <submittedName>
        <fullName evidence="2">Uncharacterized protein</fullName>
    </submittedName>
</protein>
<keyword evidence="3" id="KW-1185">Reference proteome</keyword>
<dbReference type="Proteomes" id="UP000324222">
    <property type="component" value="Unassembled WGS sequence"/>
</dbReference>
<gene>
    <name evidence="2" type="ORF">E2C01_017855</name>
</gene>
<proteinExistence type="predicted"/>